<dbReference type="Gene3D" id="3.40.50.12780">
    <property type="entry name" value="N-terminal domain of ligase-like"/>
    <property type="match status" value="1"/>
</dbReference>
<organism evidence="3 4">
    <name type="scientific">Falsiruegeria litorea R37</name>
    <dbReference type="NCBI Taxonomy" id="1200284"/>
    <lineage>
        <taxon>Bacteria</taxon>
        <taxon>Pseudomonadati</taxon>
        <taxon>Pseudomonadota</taxon>
        <taxon>Alphaproteobacteria</taxon>
        <taxon>Rhodobacterales</taxon>
        <taxon>Roseobacteraceae</taxon>
        <taxon>Falsiruegeria</taxon>
    </lineage>
</organism>
<dbReference type="PANTHER" id="PTHR43767:SF1">
    <property type="entry name" value="NONRIBOSOMAL PEPTIDE SYNTHASE PES1 (EUROFUNG)-RELATED"/>
    <property type="match status" value="1"/>
</dbReference>
<dbReference type="GO" id="GO:0004467">
    <property type="term" value="F:long-chain fatty acid-CoA ligase activity"/>
    <property type="evidence" value="ECO:0007669"/>
    <property type="project" value="UniProtKB-EC"/>
</dbReference>
<evidence type="ECO:0000259" key="1">
    <source>
        <dbReference type="Pfam" id="PF00501"/>
    </source>
</evidence>
<keyword evidence="3" id="KW-0436">Ligase</keyword>
<dbReference type="InterPro" id="IPR045851">
    <property type="entry name" value="AMP-bd_C_sf"/>
</dbReference>
<dbReference type="InterPro" id="IPR050237">
    <property type="entry name" value="ATP-dep_AMP-bd_enzyme"/>
</dbReference>
<evidence type="ECO:0000313" key="4">
    <source>
        <dbReference type="Proteomes" id="UP000193077"/>
    </source>
</evidence>
<sequence length="519" mass="56062">MQITSVLRRAVQVNPKGTATVFKDRSQSWSELLDRVQRLAGALQSLGMTPGDRVALLSLNSDRFIEYFFATVWGGGAMMPMNIRWAPAECAYALNDAGAEILLVDDAFATAAPAIQAQVPGLKTLVFCGDGETPEGMVNYEEIIAAATPTADADRSHDDLAGIFYTGGTTGFPKGVMLSQTNFYVSGISNAQELKVVDGTVYLHAAPMFHIADLLWFMAITFVAGTHVVIPMFTPEATLEAIETHKPTHTLLVPVMLQMMLASPKLAETDISSLELIGYGASPITEATLADAFKAFPKVAFMQAFGQTELSPVATVLDSKYHTLDGPNAGKLRSAGRATRVCEIQIVDEAGQALPVGEIGEIAVKGPITMLGYWNKPDATVKTLVNGWVMTGDAGYMDDEGFVFLMDRVKDMIVSGGENVYSAEVENALAQHPAVATSAVIGIPSEQWGESVHAIVILNPDMQTTPDKLMAHCHELIAGYKCPRSIEFRTKPFPLSGANKVLKTELRKPFWEGRDRQIS</sequence>
<dbReference type="Pfam" id="PF13193">
    <property type="entry name" value="AMP-binding_C"/>
    <property type="match status" value="1"/>
</dbReference>
<dbReference type="EC" id="6.2.1.3" evidence="3"/>
<reference evidence="3 4" key="1">
    <citation type="submission" date="2017-03" db="EMBL/GenBank/DDBJ databases">
        <authorList>
            <person name="Afonso C.L."/>
            <person name="Miller P.J."/>
            <person name="Scott M.A."/>
            <person name="Spackman E."/>
            <person name="Goraichik I."/>
            <person name="Dimitrov K.M."/>
            <person name="Suarez D.L."/>
            <person name="Swayne D.E."/>
        </authorList>
    </citation>
    <scope>NUCLEOTIDE SEQUENCE [LARGE SCALE GENOMIC DNA]</scope>
    <source>
        <strain evidence="3 4">CECT 7639</strain>
    </source>
</reference>
<dbReference type="Proteomes" id="UP000193077">
    <property type="component" value="Unassembled WGS sequence"/>
</dbReference>
<dbReference type="InterPro" id="IPR020845">
    <property type="entry name" value="AMP-binding_CS"/>
</dbReference>
<protein>
    <submittedName>
        <fullName evidence="3">Long-chain-fatty-acid--CoA ligase</fullName>
        <ecNumber evidence="3">6.2.1.3</ecNumber>
    </submittedName>
</protein>
<dbReference type="Pfam" id="PF00501">
    <property type="entry name" value="AMP-binding"/>
    <property type="match status" value="1"/>
</dbReference>
<dbReference type="InterPro" id="IPR042099">
    <property type="entry name" value="ANL_N_sf"/>
</dbReference>
<keyword evidence="4" id="KW-1185">Reference proteome</keyword>
<name>A0A1Y5T7E4_9RHOB</name>
<dbReference type="EMBL" id="FWFO01000002">
    <property type="protein sequence ID" value="SLN55689.1"/>
    <property type="molecule type" value="Genomic_DNA"/>
</dbReference>
<feature type="domain" description="AMP-binding enzyme C-terminal" evidence="2">
    <location>
        <begin position="424"/>
        <end position="496"/>
    </location>
</feature>
<dbReference type="Gene3D" id="3.30.300.30">
    <property type="match status" value="1"/>
</dbReference>
<dbReference type="NCBIfam" id="NF004837">
    <property type="entry name" value="PRK06187.1"/>
    <property type="match status" value="1"/>
</dbReference>
<dbReference type="SUPFAM" id="SSF56801">
    <property type="entry name" value="Acetyl-CoA synthetase-like"/>
    <property type="match status" value="1"/>
</dbReference>
<dbReference type="InterPro" id="IPR025110">
    <property type="entry name" value="AMP-bd_C"/>
</dbReference>
<gene>
    <name evidence="3" type="primary">lcfB_10</name>
    <name evidence="3" type="ORF">TRL7639_02966</name>
</gene>
<dbReference type="InterPro" id="IPR000873">
    <property type="entry name" value="AMP-dep_synth/lig_dom"/>
</dbReference>
<dbReference type="AlphaFoldDB" id="A0A1Y5T7E4"/>
<evidence type="ECO:0000259" key="2">
    <source>
        <dbReference type="Pfam" id="PF13193"/>
    </source>
</evidence>
<dbReference type="RefSeq" id="WP_085796629.1">
    <property type="nucleotide sequence ID" value="NZ_FWFO01000002.1"/>
</dbReference>
<proteinExistence type="predicted"/>
<dbReference type="OrthoDB" id="9803968at2"/>
<evidence type="ECO:0000313" key="3">
    <source>
        <dbReference type="EMBL" id="SLN55689.1"/>
    </source>
</evidence>
<dbReference type="CDD" id="cd17631">
    <property type="entry name" value="FACL_FadD13-like"/>
    <property type="match status" value="1"/>
</dbReference>
<feature type="domain" description="AMP-dependent synthetase/ligase" evidence="1">
    <location>
        <begin position="8"/>
        <end position="374"/>
    </location>
</feature>
<accession>A0A1Y5T7E4</accession>
<dbReference type="PANTHER" id="PTHR43767">
    <property type="entry name" value="LONG-CHAIN-FATTY-ACID--COA LIGASE"/>
    <property type="match status" value="1"/>
</dbReference>
<dbReference type="PROSITE" id="PS00455">
    <property type="entry name" value="AMP_BINDING"/>
    <property type="match status" value="1"/>
</dbReference>